<keyword evidence="2" id="KW-0808">Transferase</keyword>
<dbReference type="GO" id="GO:0008168">
    <property type="term" value="F:methyltransferase activity"/>
    <property type="evidence" value="ECO:0007669"/>
    <property type="project" value="UniProtKB-KW"/>
</dbReference>
<keyword evidence="2" id="KW-0489">Methyltransferase</keyword>
<dbReference type="GO" id="GO:0032259">
    <property type="term" value="P:methylation"/>
    <property type="evidence" value="ECO:0007669"/>
    <property type="project" value="UniProtKB-KW"/>
</dbReference>
<protein>
    <submittedName>
        <fullName evidence="2">SAM-dependent methyltransferase</fullName>
    </submittedName>
</protein>
<keyword evidence="3" id="KW-1185">Reference proteome</keyword>
<dbReference type="Pfam" id="PF18096">
    <property type="entry name" value="Thump_like"/>
    <property type="match status" value="1"/>
</dbReference>
<dbReference type="InterPro" id="IPR029063">
    <property type="entry name" value="SAM-dependent_MTases_sf"/>
</dbReference>
<feature type="domain" description="THUMP-like" evidence="1">
    <location>
        <begin position="325"/>
        <end position="394"/>
    </location>
</feature>
<sequence length="398" mass="41288">MSYTHEDLDWLIGHPEAVAAAEELPLTRRTSVADVASLRARFGDHARALAELVTARRGAVSKVPAGWLVCSESAQQATPAAVAAVRARYLADQGVDAVVDVTCSVGTELAALRGRVAEVVGADLDGVRLRMAARNVPGVPLVRADALDAVVTAGVVVADPARRGARGRITDPAALMPPLPDLLAAYAGREMAVKCAPGIDYTDWEGQVDIVSVDGEVKEACLYTPGLGVPGRRRAVVVRRGGGGGPGAGDGSGPGDAGVADGVTTLHSGMPETDGEASPVGEVIVDPDGAVVRAGLVRHYAARHGLRQLDPRIAYLTGETVPPGVRGFRVLEQVPLKKLRPALAAAGCGSVEILVRGVDVDPDVLRRKLRLTGDRALSVVVTRIDRSPVAFVCEAVRG</sequence>
<dbReference type="Proteomes" id="UP000278422">
    <property type="component" value="Unassembled WGS sequence"/>
</dbReference>
<evidence type="ECO:0000313" key="3">
    <source>
        <dbReference type="Proteomes" id="UP000278422"/>
    </source>
</evidence>
<organism evidence="2 3">
    <name type="scientific">Corynebacterium bovis</name>
    <dbReference type="NCBI Taxonomy" id="36808"/>
    <lineage>
        <taxon>Bacteria</taxon>
        <taxon>Bacillati</taxon>
        <taxon>Actinomycetota</taxon>
        <taxon>Actinomycetes</taxon>
        <taxon>Mycobacteriales</taxon>
        <taxon>Corynebacteriaceae</taxon>
        <taxon>Corynebacterium</taxon>
    </lineage>
</organism>
<accession>A0A426Q6J8</accession>
<dbReference type="EMBL" id="PQNQ01000004">
    <property type="protein sequence ID" value="RRQ05198.1"/>
    <property type="molecule type" value="Genomic_DNA"/>
</dbReference>
<dbReference type="InterPro" id="IPR041497">
    <property type="entry name" value="Thump-like"/>
</dbReference>
<comment type="caution">
    <text evidence="2">The sequence shown here is derived from an EMBL/GenBank/DDBJ whole genome shotgun (WGS) entry which is preliminary data.</text>
</comment>
<dbReference type="AlphaFoldDB" id="A0A426Q6J8"/>
<dbReference type="Gene3D" id="3.40.50.150">
    <property type="entry name" value="Vaccinia Virus protein VP39"/>
    <property type="match status" value="1"/>
</dbReference>
<dbReference type="SUPFAM" id="SSF53335">
    <property type="entry name" value="S-adenosyl-L-methionine-dependent methyltransferases"/>
    <property type="match status" value="1"/>
</dbReference>
<proteinExistence type="predicted"/>
<evidence type="ECO:0000313" key="2">
    <source>
        <dbReference type="EMBL" id="RRQ05198.1"/>
    </source>
</evidence>
<gene>
    <name evidence="2" type="ORF">CXF42_02345</name>
</gene>
<evidence type="ECO:0000259" key="1">
    <source>
        <dbReference type="Pfam" id="PF18096"/>
    </source>
</evidence>
<dbReference type="RefSeq" id="WP_125174191.1">
    <property type="nucleotide sequence ID" value="NZ_JBHYBM010000057.1"/>
</dbReference>
<reference evidence="2 3" key="1">
    <citation type="submission" date="2018-01" db="EMBL/GenBank/DDBJ databases">
        <title>Twenty Corynebacterium bovis Genomes.</title>
        <authorList>
            <person name="Gulvik C.A."/>
        </authorList>
    </citation>
    <scope>NUCLEOTIDE SEQUENCE [LARGE SCALE GENOMIC DNA]</scope>
    <source>
        <strain evidence="2 3">16-2004</strain>
    </source>
</reference>
<name>A0A426Q6J8_9CORY</name>